<dbReference type="Proteomes" id="UP000069902">
    <property type="component" value="Chromosome cPNK"/>
</dbReference>
<proteinExistence type="predicted"/>
<name>A0A0U5JJ82_9BACT</name>
<organism evidence="1 2">
    <name type="scientific">Candidatus Protochlamydia naegleriophila</name>
    <dbReference type="NCBI Taxonomy" id="389348"/>
    <lineage>
        <taxon>Bacteria</taxon>
        <taxon>Pseudomonadati</taxon>
        <taxon>Chlamydiota</taxon>
        <taxon>Chlamydiia</taxon>
        <taxon>Parachlamydiales</taxon>
        <taxon>Parachlamydiaceae</taxon>
        <taxon>Candidatus Protochlamydia</taxon>
    </lineage>
</organism>
<evidence type="ECO:0000313" key="2">
    <source>
        <dbReference type="Proteomes" id="UP000069902"/>
    </source>
</evidence>
<keyword evidence="2" id="KW-1185">Reference proteome</keyword>
<dbReference type="EMBL" id="LN879502">
    <property type="protein sequence ID" value="CUI18037.1"/>
    <property type="molecule type" value="Genomic_DNA"/>
</dbReference>
<reference evidence="2" key="1">
    <citation type="submission" date="2015-09" db="EMBL/GenBank/DDBJ databases">
        <authorList>
            <person name="Bertelli C."/>
        </authorList>
    </citation>
    <scope>NUCLEOTIDE SEQUENCE [LARGE SCALE GENOMIC DNA]</scope>
    <source>
        <strain evidence="2">KNic</strain>
    </source>
</reference>
<dbReference type="InParanoid" id="A0A0U5JJ82"/>
<gene>
    <name evidence="1" type="ORF">PNK_2443</name>
</gene>
<dbReference type="PATRIC" id="fig|389348.3.peg.2737"/>
<dbReference type="AlphaFoldDB" id="A0A0U5JJ82"/>
<dbReference type="KEGG" id="pnl:PNK_2443"/>
<protein>
    <submittedName>
        <fullName evidence="1">Uncharacterized protein</fullName>
    </submittedName>
</protein>
<sequence>MQLENTGKYLHGVQGVGISNLLTQILFLQKLDRFS</sequence>
<evidence type="ECO:0000313" key="1">
    <source>
        <dbReference type="EMBL" id="CUI18037.1"/>
    </source>
</evidence>
<accession>A0A0U5JJ82</accession>
<dbReference type="STRING" id="389348.PNK_2443"/>